<dbReference type="KEGG" id="hdi:HDIA_0114"/>
<protein>
    <recommendedName>
        <fullName evidence="1">YjiS-like domain-containing protein</fullName>
    </recommendedName>
</protein>
<sequence>MLRLVASSHEVRRAEQFGVRLLATLRRLWTRYQTHRAMQKTAMRLGELSDAALKDIGLSRSEIEGVARHVSREPTSSSRLHSRPW</sequence>
<name>A0A2C9D2G1_9HYPH</name>
<evidence type="ECO:0000313" key="3">
    <source>
        <dbReference type="Proteomes" id="UP000223606"/>
    </source>
</evidence>
<organism evidence="2 3">
    <name type="scientific">Hartmannibacter diazotrophicus</name>
    <dbReference type="NCBI Taxonomy" id="1482074"/>
    <lineage>
        <taxon>Bacteria</taxon>
        <taxon>Pseudomonadati</taxon>
        <taxon>Pseudomonadota</taxon>
        <taxon>Alphaproteobacteria</taxon>
        <taxon>Hyphomicrobiales</taxon>
        <taxon>Pleomorphomonadaceae</taxon>
        <taxon>Hartmannibacter</taxon>
    </lineage>
</organism>
<dbReference type="RefSeq" id="WP_099553402.1">
    <property type="nucleotide sequence ID" value="NZ_LT960614.1"/>
</dbReference>
<feature type="domain" description="YjiS-like" evidence="1">
    <location>
        <begin position="25"/>
        <end position="64"/>
    </location>
</feature>
<keyword evidence="3" id="KW-1185">Reference proteome</keyword>
<dbReference type="Pfam" id="PF06568">
    <property type="entry name" value="YjiS-like"/>
    <property type="match status" value="1"/>
</dbReference>
<gene>
    <name evidence="2" type="ORF">HDIA_0114</name>
</gene>
<evidence type="ECO:0000259" key="1">
    <source>
        <dbReference type="Pfam" id="PF06568"/>
    </source>
</evidence>
<dbReference type="EMBL" id="LT960614">
    <property type="protein sequence ID" value="SON53655.1"/>
    <property type="molecule type" value="Genomic_DNA"/>
</dbReference>
<reference evidence="3" key="1">
    <citation type="submission" date="2017-09" db="EMBL/GenBank/DDBJ databases">
        <title>Genome sequence of Nannocystis excedens DSM 71.</title>
        <authorList>
            <person name="Blom J."/>
        </authorList>
    </citation>
    <scope>NUCLEOTIDE SEQUENCE [LARGE SCALE GENOMIC DNA]</scope>
    <source>
        <strain evidence="3">type strain: E19</strain>
    </source>
</reference>
<dbReference type="InterPro" id="IPR009506">
    <property type="entry name" value="YjiS-like"/>
</dbReference>
<dbReference type="OrthoDB" id="8116725at2"/>
<accession>A0A2C9D2G1</accession>
<evidence type="ECO:0000313" key="2">
    <source>
        <dbReference type="EMBL" id="SON53655.1"/>
    </source>
</evidence>
<dbReference type="Proteomes" id="UP000223606">
    <property type="component" value="Chromosome 1"/>
</dbReference>
<proteinExistence type="predicted"/>
<dbReference type="AlphaFoldDB" id="A0A2C9D2G1"/>